<accession>A0A194XT67</accession>
<proteinExistence type="predicted"/>
<dbReference type="GeneID" id="28815375"/>
<dbReference type="EMBL" id="KQ947405">
    <property type="protein sequence ID" value="KUJ23505.1"/>
    <property type="molecule type" value="Genomic_DNA"/>
</dbReference>
<evidence type="ECO:0000313" key="3">
    <source>
        <dbReference type="Proteomes" id="UP000070700"/>
    </source>
</evidence>
<sequence length="274" mass="31242">MSEPSSENQRKKSKDRSEIQKSNSPAIETAYEPYKTPLHRHPLQNIHTHQSHPIHHHLKSLTQPTGTPIPPPSLPPILTPQIPTQHPGIWKPPPPRSPSLPAAVIAVTLRYAPSPLPCPAMPQRRRRHNRDANRERLRGGHRWYYFFLAPQEFGSASNFLMGYLPTLWVSFRGGFGELPGRGRDRQGARGFGLGFGTDRWMEGWHGKDRRLFALYVGNGKGDEIYGFFLSFRSFEGRSLTGTRTRTGIGICGCVADRWRMGRDTRLETIWWCLF</sequence>
<feature type="compositionally biased region" description="Pro residues" evidence="1">
    <location>
        <begin position="67"/>
        <end position="78"/>
    </location>
</feature>
<keyword evidence="3" id="KW-1185">Reference proteome</keyword>
<evidence type="ECO:0000256" key="1">
    <source>
        <dbReference type="SAM" id="MobiDB-lite"/>
    </source>
</evidence>
<evidence type="ECO:0000313" key="2">
    <source>
        <dbReference type="EMBL" id="KUJ23505.1"/>
    </source>
</evidence>
<feature type="compositionally biased region" description="Basic residues" evidence="1">
    <location>
        <begin position="49"/>
        <end position="59"/>
    </location>
</feature>
<protein>
    <submittedName>
        <fullName evidence="2">Uncharacterized protein</fullName>
    </submittedName>
</protein>
<gene>
    <name evidence="2" type="ORF">LY89DRAFT_184221</name>
</gene>
<dbReference type="InParanoid" id="A0A194XT67"/>
<dbReference type="AlphaFoldDB" id="A0A194XT67"/>
<reference evidence="2 3" key="1">
    <citation type="submission" date="2015-10" db="EMBL/GenBank/DDBJ databases">
        <title>Full genome of DAOMC 229536 Phialocephala scopiformis, a fungal endophyte of spruce producing the potent anti-insectan compound rugulosin.</title>
        <authorList>
            <consortium name="DOE Joint Genome Institute"/>
            <person name="Walker A.K."/>
            <person name="Frasz S.L."/>
            <person name="Seifert K.A."/>
            <person name="Miller J.D."/>
            <person name="Mondo S.J."/>
            <person name="Labutti K."/>
            <person name="Lipzen A."/>
            <person name="Dockter R."/>
            <person name="Kennedy M."/>
            <person name="Grigoriev I.V."/>
            <person name="Spatafora J.W."/>
        </authorList>
    </citation>
    <scope>NUCLEOTIDE SEQUENCE [LARGE SCALE GENOMIC DNA]</scope>
    <source>
        <strain evidence="2 3">CBS 120377</strain>
    </source>
</reference>
<feature type="region of interest" description="Disordered" evidence="1">
    <location>
        <begin position="49"/>
        <end position="96"/>
    </location>
</feature>
<feature type="region of interest" description="Disordered" evidence="1">
    <location>
        <begin position="1"/>
        <end position="31"/>
    </location>
</feature>
<dbReference type="KEGG" id="psco:LY89DRAFT_184221"/>
<dbReference type="Proteomes" id="UP000070700">
    <property type="component" value="Unassembled WGS sequence"/>
</dbReference>
<dbReference type="RefSeq" id="XP_018077860.1">
    <property type="nucleotide sequence ID" value="XM_018205649.1"/>
</dbReference>
<organism evidence="2 3">
    <name type="scientific">Mollisia scopiformis</name>
    <name type="common">Conifer needle endophyte fungus</name>
    <name type="synonym">Phialocephala scopiformis</name>
    <dbReference type="NCBI Taxonomy" id="149040"/>
    <lineage>
        <taxon>Eukaryota</taxon>
        <taxon>Fungi</taxon>
        <taxon>Dikarya</taxon>
        <taxon>Ascomycota</taxon>
        <taxon>Pezizomycotina</taxon>
        <taxon>Leotiomycetes</taxon>
        <taxon>Helotiales</taxon>
        <taxon>Mollisiaceae</taxon>
        <taxon>Mollisia</taxon>
    </lineage>
</organism>
<name>A0A194XT67_MOLSC</name>